<comment type="similarity">
    <text evidence="6">Belongs to the HepT RNase toxin family.</text>
</comment>
<dbReference type="AlphaFoldDB" id="A0A0F6RJP4"/>
<dbReference type="GO" id="GO:0016787">
    <property type="term" value="F:hydrolase activity"/>
    <property type="evidence" value="ECO:0007669"/>
    <property type="project" value="UniProtKB-KW"/>
</dbReference>
<dbReference type="InterPro" id="IPR051813">
    <property type="entry name" value="HepT_RNase_toxin"/>
</dbReference>
<dbReference type="PATRIC" id="fig|1641812.3.peg.432"/>
<dbReference type="HOGENOM" id="CLU_142825_3_3_3"/>
<evidence type="ECO:0000256" key="1">
    <source>
        <dbReference type="ARBA" id="ARBA00022553"/>
    </source>
</evidence>
<evidence type="ECO:0000256" key="6">
    <source>
        <dbReference type="ARBA" id="ARBA00024207"/>
    </source>
</evidence>
<dbReference type="GO" id="GO:0004540">
    <property type="term" value="F:RNA nuclease activity"/>
    <property type="evidence" value="ECO:0007669"/>
    <property type="project" value="InterPro"/>
</dbReference>
<keyword evidence="2" id="KW-1277">Toxin-antitoxin system</keyword>
<dbReference type="Proteomes" id="UP000034103">
    <property type="component" value="Chromosome"/>
</dbReference>
<evidence type="ECO:0000256" key="2">
    <source>
        <dbReference type="ARBA" id="ARBA00022649"/>
    </source>
</evidence>
<evidence type="ECO:0000256" key="5">
    <source>
        <dbReference type="ARBA" id="ARBA00022801"/>
    </source>
</evidence>
<proteinExistence type="inferred from homology"/>
<dbReference type="Pfam" id="PF01934">
    <property type="entry name" value="HepT-like"/>
    <property type="match status" value="1"/>
</dbReference>
<gene>
    <name evidence="7" type="ORF">MYAER_0416</name>
</gene>
<dbReference type="GO" id="GO:0110001">
    <property type="term" value="C:toxin-antitoxin complex"/>
    <property type="evidence" value="ECO:0007669"/>
    <property type="project" value="InterPro"/>
</dbReference>
<evidence type="ECO:0000256" key="3">
    <source>
        <dbReference type="ARBA" id="ARBA00022722"/>
    </source>
</evidence>
<dbReference type="PANTHER" id="PTHR34139">
    <property type="entry name" value="UPF0331 PROTEIN MJ0127"/>
    <property type="match status" value="1"/>
</dbReference>
<dbReference type="InterPro" id="IPR008201">
    <property type="entry name" value="HepT-like"/>
</dbReference>
<dbReference type="RefSeq" id="WP_046660765.1">
    <property type="nucleotide sequence ID" value="NZ_CP011304.1"/>
</dbReference>
<evidence type="ECO:0000256" key="4">
    <source>
        <dbReference type="ARBA" id="ARBA00022741"/>
    </source>
</evidence>
<name>A0A0F6RJP4_MICAE</name>
<keyword evidence="4" id="KW-0547">Nucleotide-binding</keyword>
<evidence type="ECO:0008006" key="9">
    <source>
        <dbReference type="Google" id="ProtNLM"/>
    </source>
</evidence>
<dbReference type="GO" id="GO:0000166">
    <property type="term" value="F:nucleotide binding"/>
    <property type="evidence" value="ECO:0007669"/>
    <property type="project" value="UniProtKB-KW"/>
</dbReference>
<keyword evidence="1" id="KW-0597">Phosphoprotein</keyword>
<accession>A0A0F6RJP4</accession>
<keyword evidence="5" id="KW-0378">Hydrolase</keyword>
<dbReference type="InterPro" id="IPR037038">
    <property type="entry name" value="HepT-like_sf"/>
</dbReference>
<reference evidence="7 8" key="1">
    <citation type="journal article" date="2015" name="Genome Announc.">
        <title>Complete Genome Sequence of Microcystis aeruginosa NIES-2549, a Bloom-Forming Cyanobacterium from Lake Kasumigaura, Japan.</title>
        <authorList>
            <person name="Yamaguchi H."/>
            <person name="Suzuki S."/>
            <person name="Tanabe Y."/>
            <person name="Osana Y."/>
            <person name="Shimura Y."/>
            <person name="Ishida K."/>
            <person name="Kawachi M."/>
        </authorList>
    </citation>
    <scope>NUCLEOTIDE SEQUENCE [LARGE SCALE GENOMIC DNA]</scope>
    <source>
        <strain evidence="7 8">NIES-2549</strain>
    </source>
</reference>
<sequence length="117" mass="13637">MLRDIESLIDIEQAAKRILRFSSGVEQIELITNDEKISAILYQITIIGEATKRLSMGFRQQHPEIPWRNLAGMRDIIVHEYDQIDLDIVWDVIQHEIPQLLKQIKPILMDSKTNESN</sequence>
<dbReference type="Gene3D" id="1.20.120.580">
    <property type="entry name" value="bsu32300-like"/>
    <property type="match status" value="1"/>
</dbReference>
<dbReference type="EMBL" id="CP011304">
    <property type="protein sequence ID" value="AKE62778.1"/>
    <property type="molecule type" value="Genomic_DNA"/>
</dbReference>
<keyword evidence="3" id="KW-0540">Nuclease</keyword>
<evidence type="ECO:0000313" key="7">
    <source>
        <dbReference type="EMBL" id="AKE62778.1"/>
    </source>
</evidence>
<evidence type="ECO:0000313" key="8">
    <source>
        <dbReference type="Proteomes" id="UP000034103"/>
    </source>
</evidence>
<organism evidence="7 8">
    <name type="scientific">Microcystis aeruginosa NIES-2549</name>
    <dbReference type="NCBI Taxonomy" id="1641812"/>
    <lineage>
        <taxon>Bacteria</taxon>
        <taxon>Bacillati</taxon>
        <taxon>Cyanobacteriota</taxon>
        <taxon>Cyanophyceae</taxon>
        <taxon>Oscillatoriophycideae</taxon>
        <taxon>Chroococcales</taxon>
        <taxon>Microcystaceae</taxon>
        <taxon>Microcystis</taxon>
    </lineage>
</organism>
<dbReference type="PANTHER" id="PTHR34139:SF1">
    <property type="entry name" value="RNASE MJ1380-RELATED"/>
    <property type="match status" value="1"/>
</dbReference>
<protein>
    <recommendedName>
        <fullName evidence="9">Nucleotidyltransferase</fullName>
    </recommendedName>
</protein>